<name>A0A0T6BBY1_9SCAR</name>
<evidence type="ECO:0000259" key="4">
    <source>
        <dbReference type="PROSITE" id="PS50102"/>
    </source>
</evidence>
<evidence type="ECO:0000256" key="2">
    <source>
        <dbReference type="PROSITE-ProRule" id="PRU00176"/>
    </source>
</evidence>
<protein>
    <submittedName>
        <fullName evidence="5">RNA binding protein</fullName>
    </submittedName>
</protein>
<organism evidence="5 6">
    <name type="scientific">Oryctes borbonicus</name>
    <dbReference type="NCBI Taxonomy" id="1629725"/>
    <lineage>
        <taxon>Eukaryota</taxon>
        <taxon>Metazoa</taxon>
        <taxon>Ecdysozoa</taxon>
        <taxon>Arthropoda</taxon>
        <taxon>Hexapoda</taxon>
        <taxon>Insecta</taxon>
        <taxon>Pterygota</taxon>
        <taxon>Neoptera</taxon>
        <taxon>Endopterygota</taxon>
        <taxon>Coleoptera</taxon>
        <taxon>Polyphaga</taxon>
        <taxon>Scarabaeiformia</taxon>
        <taxon>Scarabaeidae</taxon>
        <taxon>Dynastinae</taxon>
        <taxon>Oryctes</taxon>
    </lineage>
</organism>
<dbReference type="InterPro" id="IPR052600">
    <property type="entry name" value="Nuc_rcpt_coact/corep"/>
</dbReference>
<dbReference type="SUPFAM" id="SSF54928">
    <property type="entry name" value="RNA-binding domain, RBD"/>
    <property type="match status" value="1"/>
</dbReference>
<dbReference type="PANTHER" id="PTHR23295">
    <property type="entry name" value="NUCLEAR RECEPTOR COACTIVATOR 5-RELATED"/>
    <property type="match status" value="1"/>
</dbReference>
<dbReference type="InterPro" id="IPR000504">
    <property type="entry name" value="RRM_dom"/>
</dbReference>
<dbReference type="GO" id="GO:0003723">
    <property type="term" value="F:RNA binding"/>
    <property type="evidence" value="ECO:0007669"/>
    <property type="project" value="UniProtKB-UniRule"/>
</dbReference>
<dbReference type="EMBL" id="LJIG01002225">
    <property type="protein sequence ID" value="KRT84715.1"/>
    <property type="molecule type" value="Genomic_DNA"/>
</dbReference>
<dbReference type="Gene3D" id="3.40.50.800">
    <property type="entry name" value="Anticodon-binding domain"/>
    <property type="match status" value="1"/>
</dbReference>
<feature type="non-terminal residue" evidence="5">
    <location>
        <position position="217"/>
    </location>
</feature>
<sequence>MGLVLQRGFGFIQFEHEAQAKSAIEAEHGTIFHGRKIIVREVLESKGKKPNIEQNNISNVQPPPAPITPKSVPPPISKPVPELEPPVSTPLPVDKNDMSPVDKRGNKRKFWPRNERPVDQFRDVPPFYDEPYPSYPSFVPPPINDRPERNDCEIIVVSKALTEYAEYIEQKLKSKGLIVDLLFPNEDVPIGRVLANISSRGCLYAILVMPQNEEHRS</sequence>
<accession>A0A0T6BBY1</accession>
<dbReference type="Gene3D" id="3.30.70.330">
    <property type="match status" value="1"/>
</dbReference>
<dbReference type="SUPFAM" id="SSF52954">
    <property type="entry name" value="Class II aaRS ABD-related"/>
    <property type="match status" value="1"/>
</dbReference>
<feature type="compositionally biased region" description="Pro residues" evidence="3">
    <location>
        <begin position="61"/>
        <end position="89"/>
    </location>
</feature>
<proteinExistence type="predicted"/>
<evidence type="ECO:0000256" key="3">
    <source>
        <dbReference type="SAM" id="MobiDB-lite"/>
    </source>
</evidence>
<feature type="region of interest" description="Disordered" evidence="3">
    <location>
        <begin position="49"/>
        <end position="110"/>
    </location>
</feature>
<dbReference type="OrthoDB" id="10044938at2759"/>
<evidence type="ECO:0000313" key="5">
    <source>
        <dbReference type="EMBL" id="KRT84715.1"/>
    </source>
</evidence>
<dbReference type="Proteomes" id="UP000051574">
    <property type="component" value="Unassembled WGS sequence"/>
</dbReference>
<gene>
    <name evidence="5" type="ORF">AMK59_650</name>
</gene>
<dbReference type="InterPro" id="IPR036621">
    <property type="entry name" value="Anticodon-bd_dom_sf"/>
</dbReference>
<dbReference type="AlphaFoldDB" id="A0A0T6BBY1"/>
<dbReference type="InterPro" id="IPR035979">
    <property type="entry name" value="RBD_domain_sf"/>
</dbReference>
<dbReference type="PROSITE" id="PS50102">
    <property type="entry name" value="RRM"/>
    <property type="match status" value="1"/>
</dbReference>
<feature type="compositionally biased region" description="Basic and acidic residues" evidence="3">
    <location>
        <begin position="94"/>
        <end position="104"/>
    </location>
</feature>
<feature type="domain" description="RRM" evidence="4">
    <location>
        <begin position="1"/>
        <end position="44"/>
    </location>
</feature>
<evidence type="ECO:0000313" key="6">
    <source>
        <dbReference type="Proteomes" id="UP000051574"/>
    </source>
</evidence>
<dbReference type="PANTHER" id="PTHR23295:SF6">
    <property type="entry name" value="NEOSIN, ISOFORM A"/>
    <property type="match status" value="1"/>
</dbReference>
<dbReference type="InterPro" id="IPR012677">
    <property type="entry name" value="Nucleotide-bd_a/b_plait_sf"/>
</dbReference>
<keyword evidence="1 2" id="KW-0694">RNA-binding</keyword>
<dbReference type="CDD" id="cd00590">
    <property type="entry name" value="RRM_SF"/>
    <property type="match status" value="1"/>
</dbReference>
<keyword evidence="6" id="KW-1185">Reference proteome</keyword>
<evidence type="ECO:0000256" key="1">
    <source>
        <dbReference type="ARBA" id="ARBA00022884"/>
    </source>
</evidence>
<reference evidence="5 6" key="1">
    <citation type="submission" date="2015-09" db="EMBL/GenBank/DDBJ databases">
        <title>Draft genome of the scarab beetle Oryctes borbonicus.</title>
        <authorList>
            <person name="Meyer J.M."/>
            <person name="Markov G.V."/>
            <person name="Baskaran P."/>
            <person name="Herrmann M."/>
            <person name="Sommer R.J."/>
            <person name="Roedelsperger C."/>
        </authorList>
    </citation>
    <scope>NUCLEOTIDE SEQUENCE [LARGE SCALE GENOMIC DNA]</scope>
    <source>
        <strain evidence="5">OB123</strain>
        <tissue evidence="5">Whole animal</tissue>
    </source>
</reference>
<comment type="caution">
    <text evidence="5">The sequence shown here is derived from an EMBL/GenBank/DDBJ whole genome shotgun (WGS) entry which is preliminary data.</text>
</comment>
<dbReference type="Pfam" id="PF00076">
    <property type="entry name" value="RRM_1"/>
    <property type="match status" value="1"/>
</dbReference>